<feature type="coiled-coil region" evidence="4">
    <location>
        <begin position="254"/>
        <end position="389"/>
    </location>
</feature>
<reference evidence="7" key="1">
    <citation type="submission" date="2017-11" db="EMBL/GenBank/DDBJ databases">
        <authorList>
            <person name="Zhu W."/>
        </authorList>
    </citation>
    <scope>NUCLEOTIDE SEQUENCE [LARGE SCALE GENOMIC DNA]</scope>
    <source>
        <strain evidence="7">160</strain>
    </source>
</reference>
<dbReference type="EMBL" id="CP024848">
    <property type="protein sequence ID" value="AXI09779.1"/>
    <property type="molecule type" value="Genomic_DNA"/>
</dbReference>
<dbReference type="Pfam" id="PF13476">
    <property type="entry name" value="AAA_23"/>
    <property type="match status" value="1"/>
</dbReference>
<keyword evidence="4" id="KW-0175">Coiled coil</keyword>
<organism evidence="6 7">
    <name type="scientific">Oceanobacillus zhaokaii</name>
    <dbReference type="NCBI Taxonomy" id="2052660"/>
    <lineage>
        <taxon>Bacteria</taxon>
        <taxon>Bacillati</taxon>
        <taxon>Bacillota</taxon>
        <taxon>Bacilli</taxon>
        <taxon>Bacillales</taxon>
        <taxon>Bacillaceae</taxon>
        <taxon>Oceanobacillus</taxon>
    </lineage>
</organism>
<dbReference type="OrthoDB" id="9795626at2"/>
<feature type="coiled-coil region" evidence="4">
    <location>
        <begin position="688"/>
        <end position="743"/>
    </location>
</feature>
<evidence type="ECO:0000256" key="3">
    <source>
        <dbReference type="ARBA" id="ARBA00013368"/>
    </source>
</evidence>
<feature type="coiled-coil region" evidence="4">
    <location>
        <begin position="414"/>
        <end position="444"/>
    </location>
</feature>
<sequence>MKPLKLTMTAFGPYKYTETIDFTELRENKLFVISGNTGAGKTTIFDGICFALYGSASGTDREDNRMLRSDFADDNTNTAVELEFELNGKVYRILRQIGHVKQGNKSKTGERYEFFEQRDGKEVPCVDRQIVSEIDKKIEAIIGLTQDQFKQIAMLPQGEFRKLLTSKTENKEAILRRLFKTENYQRLNELLRNKKNKVEQNFNKIKQTRDHYIQNIMSVLPNREQSSLFNVLTSEYYNVNQVIAGLGEEVQFYLEKIESDQEKYEEAYRIHDKKQTAFHQSKAINERFAELNHKENQLKEQQAQIPHVAKREEQLEAAERANKIEIFEKQLNEWRTEEKAKQRNLALAEEAKKKAENNIAKAEEHYKLEEKNQEKRETVSKELEQLNDHLPIVKEIDDRKKHLQTLEHKGKQTLNDLNQAKAVLKEKRDQMEVYQEKIKADDDAVAKLPEKHQTLQEMREKVKVLMAYRKLMESQDKFDKDVQTKKAVFEQSKESYQQAEGSWINNQATVLAGHLHDGEACPVCGSLEHPNKAVAVVDMVTKEQLDALKRDLDNKDRDYRDATVELRANQTQLMEKEHEVRAYNIPLQDVAVIIDQLILEGKRLGEDEKQLITLRDELKKIKEAQEKLSLEIKQLEPKKDKIEKSYYEIKTAYQSDAAVYQERIKNIPEEVRVLTELEKQISEKHTLKLAMQKAWEDAQANYQEAKEEQARTAADLSHAIKQLQETKEKRERSENQFKEALINANFGSIEAYSHARLSEQQQQEWKEAVKQFNQLLSTLTQQVNELRDSLKEKTRVDLSSLEQELTELKQAYEYAFQQLNLSKENKQEASMLKENIINAQSKVEDEEKQLATIADLYDVMRGHNSQKLSFERYLQIEYLEQIIDAANGRLRGLSNGQFYLMRSDRQETHGRQSGLALDVYDSYTGQARDVKTLSGGEKFNASLSLALGMSDVIQSFQGNISIDTMFIDEGFGSLDEESLTKAIDALIDLQQSGRMIGVISHVGELKTVFPAMLEVKKTKEGYSQAKFVIK</sequence>
<dbReference type="PANTHER" id="PTHR32114:SF2">
    <property type="entry name" value="ABC TRANSPORTER ABCH.3"/>
    <property type="match status" value="1"/>
</dbReference>
<feature type="coiled-coil region" evidence="4">
    <location>
        <begin position="181"/>
        <end position="208"/>
    </location>
</feature>
<feature type="domain" description="Rad50/SbcC-type AAA" evidence="5">
    <location>
        <begin position="5"/>
        <end position="215"/>
    </location>
</feature>
<keyword evidence="7" id="KW-1185">Reference proteome</keyword>
<dbReference type="Pfam" id="PF13558">
    <property type="entry name" value="SbcC_Walker_B"/>
    <property type="match status" value="1"/>
</dbReference>
<gene>
    <name evidence="6" type="ORF">CUC15_12950</name>
</gene>
<protein>
    <recommendedName>
        <fullName evidence="3">Nuclease SbcCD subunit C</fullName>
    </recommendedName>
</protein>
<comment type="similarity">
    <text evidence="1">Belongs to the SMC family. SbcC subfamily.</text>
</comment>
<dbReference type="GO" id="GO:0004527">
    <property type="term" value="F:exonuclease activity"/>
    <property type="evidence" value="ECO:0007669"/>
    <property type="project" value="UniProtKB-KW"/>
</dbReference>
<keyword evidence="6" id="KW-0540">Nuclease</keyword>
<feature type="coiled-coil region" evidence="4">
    <location>
        <begin position="604"/>
        <end position="634"/>
    </location>
</feature>
<feature type="coiled-coil region" evidence="4">
    <location>
        <begin position="769"/>
        <end position="849"/>
    </location>
</feature>
<dbReference type="RefSeq" id="WP_114917065.1">
    <property type="nucleotide sequence ID" value="NZ_CP024848.1"/>
</dbReference>
<comment type="subunit">
    <text evidence="2">Heterodimer of SbcC and SbcD.</text>
</comment>
<accession>A0A345PIE9</accession>
<evidence type="ECO:0000256" key="2">
    <source>
        <dbReference type="ARBA" id="ARBA00011322"/>
    </source>
</evidence>
<dbReference type="Proteomes" id="UP000253908">
    <property type="component" value="Chromosome"/>
</dbReference>
<dbReference type="GO" id="GO:0006302">
    <property type="term" value="P:double-strand break repair"/>
    <property type="evidence" value="ECO:0007669"/>
    <property type="project" value="InterPro"/>
</dbReference>
<dbReference type="AlphaFoldDB" id="A0A345PIE9"/>
<dbReference type="GO" id="GO:0016887">
    <property type="term" value="F:ATP hydrolysis activity"/>
    <property type="evidence" value="ECO:0007669"/>
    <property type="project" value="InterPro"/>
</dbReference>
<dbReference type="PANTHER" id="PTHR32114">
    <property type="entry name" value="ABC TRANSPORTER ABCH.3"/>
    <property type="match status" value="1"/>
</dbReference>
<dbReference type="SUPFAM" id="SSF52540">
    <property type="entry name" value="P-loop containing nucleoside triphosphate hydrolases"/>
    <property type="match status" value="1"/>
</dbReference>
<evidence type="ECO:0000313" key="7">
    <source>
        <dbReference type="Proteomes" id="UP000253908"/>
    </source>
</evidence>
<proteinExistence type="inferred from homology"/>
<dbReference type="InterPro" id="IPR027417">
    <property type="entry name" value="P-loop_NTPase"/>
</dbReference>
<dbReference type="InterPro" id="IPR038729">
    <property type="entry name" value="Rad50/SbcC_AAA"/>
</dbReference>
<evidence type="ECO:0000259" key="5">
    <source>
        <dbReference type="Pfam" id="PF13476"/>
    </source>
</evidence>
<keyword evidence="6" id="KW-0378">Hydrolase</keyword>
<evidence type="ECO:0000313" key="6">
    <source>
        <dbReference type="EMBL" id="AXI09779.1"/>
    </source>
</evidence>
<evidence type="ECO:0000256" key="4">
    <source>
        <dbReference type="SAM" id="Coils"/>
    </source>
</evidence>
<keyword evidence="6" id="KW-0269">Exonuclease</keyword>
<name>A0A345PIE9_9BACI</name>
<dbReference type="Gene3D" id="3.40.50.300">
    <property type="entry name" value="P-loop containing nucleotide triphosphate hydrolases"/>
    <property type="match status" value="2"/>
</dbReference>
<dbReference type="KEGG" id="ocn:CUC15_12950"/>
<evidence type="ECO:0000256" key="1">
    <source>
        <dbReference type="ARBA" id="ARBA00006930"/>
    </source>
</evidence>